<dbReference type="PANTHER" id="PTHR33398:SF1">
    <property type="entry name" value="SMALL RIBOSOMAL SUBUNIT PROTEIN BS20C"/>
    <property type="match status" value="1"/>
</dbReference>
<reference evidence="8 9" key="1">
    <citation type="submission" date="2016-02" db="EMBL/GenBank/DDBJ databases">
        <title>Genome sequence of Tissierella creatinophila DSM 6911.</title>
        <authorList>
            <person name="Poehlein A."/>
            <person name="Daniel R."/>
        </authorList>
    </citation>
    <scope>NUCLEOTIDE SEQUENCE [LARGE SCALE GENOMIC DNA]</scope>
    <source>
        <strain evidence="8 9">DSM 6911</strain>
    </source>
</reference>
<evidence type="ECO:0000256" key="6">
    <source>
        <dbReference type="ARBA" id="ARBA00035136"/>
    </source>
</evidence>
<dbReference type="InterPro" id="IPR002583">
    <property type="entry name" value="Ribosomal_bS20"/>
</dbReference>
<protein>
    <recommendedName>
        <fullName evidence="6 7">Small ribosomal subunit protein bS20</fullName>
    </recommendedName>
</protein>
<dbReference type="AlphaFoldDB" id="A0A1U7M7Y6"/>
<comment type="similarity">
    <text evidence="1 7">Belongs to the bacterial ribosomal protein bS20 family.</text>
</comment>
<evidence type="ECO:0000256" key="2">
    <source>
        <dbReference type="ARBA" id="ARBA00022730"/>
    </source>
</evidence>
<keyword evidence="3 7" id="KW-0694">RNA-binding</keyword>
<dbReference type="HAMAP" id="MF_00500">
    <property type="entry name" value="Ribosomal_bS20"/>
    <property type="match status" value="1"/>
</dbReference>
<dbReference type="Gene3D" id="1.20.58.110">
    <property type="entry name" value="Ribosomal protein S20"/>
    <property type="match status" value="1"/>
</dbReference>
<sequence length="87" mass="10056">MANIKSAKKRIEVAKYRTELNKGKKTEIKSYVKKFDQAIESGNIEEAKELIKMIDKKLKRATHHNILHKNASSRKLSHLTKKLNKAI</sequence>
<dbReference type="OrthoDB" id="9808392at2"/>
<dbReference type="GO" id="GO:0006412">
    <property type="term" value="P:translation"/>
    <property type="evidence" value="ECO:0007669"/>
    <property type="project" value="UniProtKB-UniRule"/>
</dbReference>
<dbReference type="GO" id="GO:0003735">
    <property type="term" value="F:structural constituent of ribosome"/>
    <property type="evidence" value="ECO:0007669"/>
    <property type="project" value="InterPro"/>
</dbReference>
<keyword evidence="9" id="KW-1185">Reference proteome</keyword>
<dbReference type="GO" id="GO:0015935">
    <property type="term" value="C:small ribosomal subunit"/>
    <property type="evidence" value="ECO:0007669"/>
    <property type="project" value="TreeGrafter"/>
</dbReference>
<evidence type="ECO:0000256" key="5">
    <source>
        <dbReference type="ARBA" id="ARBA00023274"/>
    </source>
</evidence>
<dbReference type="Pfam" id="PF01649">
    <property type="entry name" value="Ribosomal_S20p"/>
    <property type="match status" value="1"/>
</dbReference>
<keyword evidence="4 7" id="KW-0689">Ribosomal protein</keyword>
<comment type="function">
    <text evidence="7">Binds directly to 16S ribosomal RNA.</text>
</comment>
<evidence type="ECO:0000256" key="4">
    <source>
        <dbReference type="ARBA" id="ARBA00022980"/>
    </source>
</evidence>
<evidence type="ECO:0000313" key="9">
    <source>
        <dbReference type="Proteomes" id="UP000186112"/>
    </source>
</evidence>
<evidence type="ECO:0000256" key="1">
    <source>
        <dbReference type="ARBA" id="ARBA00007634"/>
    </source>
</evidence>
<proteinExistence type="inferred from homology"/>
<organism evidence="8 9">
    <name type="scientific">Tissierella creatinophila DSM 6911</name>
    <dbReference type="NCBI Taxonomy" id="1123403"/>
    <lineage>
        <taxon>Bacteria</taxon>
        <taxon>Bacillati</taxon>
        <taxon>Bacillota</taxon>
        <taxon>Tissierellia</taxon>
        <taxon>Tissierellales</taxon>
        <taxon>Tissierellaceae</taxon>
        <taxon>Tissierella</taxon>
    </lineage>
</organism>
<dbReference type="InterPro" id="IPR036510">
    <property type="entry name" value="Ribosomal_bS20_sf"/>
</dbReference>
<dbReference type="GO" id="GO:0005829">
    <property type="term" value="C:cytosol"/>
    <property type="evidence" value="ECO:0007669"/>
    <property type="project" value="TreeGrafter"/>
</dbReference>
<evidence type="ECO:0000256" key="3">
    <source>
        <dbReference type="ARBA" id="ARBA00022884"/>
    </source>
</evidence>
<name>A0A1U7M7Y6_TISCR</name>
<dbReference type="PANTHER" id="PTHR33398">
    <property type="entry name" value="30S RIBOSOMAL PROTEIN S20"/>
    <property type="match status" value="1"/>
</dbReference>
<gene>
    <name evidence="7 8" type="primary">rpsT</name>
    <name evidence="8" type="ORF">TICRE_06260</name>
</gene>
<keyword evidence="2 7" id="KW-0699">rRNA-binding</keyword>
<dbReference type="NCBIfam" id="TIGR00029">
    <property type="entry name" value="S20"/>
    <property type="match status" value="1"/>
</dbReference>
<comment type="caution">
    <text evidence="8">The sequence shown here is derived from an EMBL/GenBank/DDBJ whole genome shotgun (WGS) entry which is preliminary data.</text>
</comment>
<dbReference type="GO" id="GO:0070181">
    <property type="term" value="F:small ribosomal subunit rRNA binding"/>
    <property type="evidence" value="ECO:0007669"/>
    <property type="project" value="TreeGrafter"/>
</dbReference>
<accession>A0A1U7M7Y6</accession>
<dbReference type="SUPFAM" id="SSF46992">
    <property type="entry name" value="Ribosomal protein S20"/>
    <property type="match status" value="1"/>
</dbReference>
<keyword evidence="5 7" id="KW-0687">Ribonucleoprotein</keyword>
<dbReference type="RefSeq" id="WP_075725030.1">
    <property type="nucleotide sequence ID" value="NZ_LTDM01000008.1"/>
</dbReference>
<dbReference type="EMBL" id="LTDM01000008">
    <property type="protein sequence ID" value="OLS03396.1"/>
    <property type="molecule type" value="Genomic_DNA"/>
</dbReference>
<evidence type="ECO:0000313" key="8">
    <source>
        <dbReference type="EMBL" id="OLS03396.1"/>
    </source>
</evidence>
<dbReference type="Proteomes" id="UP000186112">
    <property type="component" value="Unassembled WGS sequence"/>
</dbReference>
<evidence type="ECO:0000256" key="7">
    <source>
        <dbReference type="HAMAP-Rule" id="MF_00500"/>
    </source>
</evidence>